<reference evidence="19 20" key="1">
    <citation type="journal article" date="2018" name="Nat. Ecol. Evol.">
        <title>Shark genomes provide insights into elasmobranch evolution and the origin of vertebrates.</title>
        <authorList>
            <person name="Hara Y"/>
            <person name="Yamaguchi K"/>
            <person name="Onimaru K"/>
            <person name="Kadota M"/>
            <person name="Koyanagi M"/>
            <person name="Keeley SD"/>
            <person name="Tatsumi K"/>
            <person name="Tanaka K"/>
            <person name="Motone F"/>
            <person name="Kageyama Y"/>
            <person name="Nozu R"/>
            <person name="Adachi N"/>
            <person name="Nishimura O"/>
            <person name="Nakagawa R"/>
            <person name="Tanegashima C"/>
            <person name="Kiyatake I"/>
            <person name="Matsumoto R"/>
            <person name="Murakumo K"/>
            <person name="Nishida K"/>
            <person name="Terakita A"/>
            <person name="Kuratani S"/>
            <person name="Sato K"/>
            <person name="Hyodo S Kuraku.S."/>
        </authorList>
    </citation>
    <scope>NUCLEOTIDE SEQUENCE [LARGE SCALE GENOMIC DNA]</scope>
</reference>
<evidence type="ECO:0000313" key="20">
    <source>
        <dbReference type="Proteomes" id="UP000287033"/>
    </source>
</evidence>
<evidence type="ECO:0000256" key="13">
    <source>
        <dbReference type="SAM" id="Phobius"/>
    </source>
</evidence>
<dbReference type="InterPro" id="IPR035986">
    <property type="entry name" value="PKD_dom_sf"/>
</dbReference>
<evidence type="ECO:0008006" key="21">
    <source>
        <dbReference type="Google" id="ProtNLM"/>
    </source>
</evidence>
<comment type="similarity">
    <text evidence="2">Belongs to the polycystin family.</text>
</comment>
<dbReference type="Pfam" id="PF02140">
    <property type="entry name" value="SUEL_Lectin"/>
    <property type="match status" value="1"/>
</dbReference>
<evidence type="ECO:0000256" key="1">
    <source>
        <dbReference type="ARBA" id="ARBA00004141"/>
    </source>
</evidence>
<keyword evidence="7 13" id="KW-0472">Membrane</keyword>
<feature type="disulfide bond" evidence="10">
    <location>
        <begin position="2015"/>
        <end position="2028"/>
    </location>
</feature>
<accession>A0A401SDG0</accession>
<dbReference type="Gene3D" id="2.60.60.20">
    <property type="entry name" value="PLAT/LH2 domain"/>
    <property type="match status" value="1"/>
</dbReference>
<dbReference type="InterPro" id="IPR046338">
    <property type="entry name" value="GAIN_dom_sf"/>
</dbReference>
<evidence type="ECO:0000256" key="6">
    <source>
        <dbReference type="ARBA" id="ARBA00022989"/>
    </source>
</evidence>
<dbReference type="CDD" id="cd00037">
    <property type="entry name" value="CLECT"/>
    <property type="match status" value="1"/>
</dbReference>
<feature type="transmembrane region" description="Helical" evidence="13">
    <location>
        <begin position="1793"/>
        <end position="1817"/>
    </location>
</feature>
<comment type="caution">
    <text evidence="11">Lacks conserved residue(s) required for the propagation of feature annotation.</text>
</comment>
<dbReference type="Pfam" id="PF00059">
    <property type="entry name" value="Lectin_C"/>
    <property type="match status" value="1"/>
</dbReference>
<dbReference type="InterPro" id="IPR003915">
    <property type="entry name" value="PKD_2"/>
</dbReference>
<feature type="transmembrane region" description="Helical" evidence="13">
    <location>
        <begin position="2294"/>
        <end position="2315"/>
    </location>
</feature>
<keyword evidence="20" id="KW-1185">Reference proteome</keyword>
<feature type="compositionally biased region" description="Basic residues" evidence="12">
    <location>
        <begin position="1584"/>
        <end position="1598"/>
    </location>
</feature>
<feature type="domain" description="REJ" evidence="18">
    <location>
        <begin position="548"/>
        <end position="1118"/>
    </location>
</feature>
<keyword evidence="4" id="KW-0732">Signal</keyword>
<feature type="transmembrane region" description="Helical" evidence="13">
    <location>
        <begin position="2356"/>
        <end position="2385"/>
    </location>
</feature>
<dbReference type="InterPro" id="IPR057244">
    <property type="entry name" value="GAIN_B"/>
</dbReference>
<evidence type="ECO:0000256" key="11">
    <source>
        <dbReference type="PROSITE-ProRule" id="PRU00152"/>
    </source>
</evidence>
<dbReference type="InterPro" id="IPR001024">
    <property type="entry name" value="PLAT/LH2_dom"/>
</dbReference>
<feature type="transmembrane region" description="Helical" evidence="13">
    <location>
        <begin position="1555"/>
        <end position="1577"/>
    </location>
</feature>
<dbReference type="SMART" id="SM00034">
    <property type="entry name" value="CLECT"/>
    <property type="match status" value="1"/>
</dbReference>
<evidence type="ECO:0000256" key="9">
    <source>
        <dbReference type="ARBA" id="ARBA00023180"/>
    </source>
</evidence>
<evidence type="ECO:0000259" key="17">
    <source>
        <dbReference type="PROSITE" id="PS50228"/>
    </source>
</evidence>
<dbReference type="SMART" id="SM00308">
    <property type="entry name" value="LH2"/>
    <property type="match status" value="1"/>
</dbReference>
<dbReference type="GO" id="GO:0016020">
    <property type="term" value="C:membrane"/>
    <property type="evidence" value="ECO:0007669"/>
    <property type="project" value="UniProtKB-SubCell"/>
</dbReference>
<dbReference type="Pfam" id="PF08016">
    <property type="entry name" value="PKD_channel"/>
    <property type="match status" value="1"/>
</dbReference>
<comment type="subcellular location">
    <subcellularLocation>
        <location evidence="1">Membrane</location>
        <topology evidence="1">Multi-pass membrane protein</topology>
    </subcellularLocation>
</comment>
<dbReference type="GO" id="GO:0005262">
    <property type="term" value="F:calcium channel activity"/>
    <property type="evidence" value="ECO:0007669"/>
    <property type="project" value="TreeGrafter"/>
</dbReference>
<dbReference type="SUPFAM" id="SSF49723">
    <property type="entry name" value="Lipase/lipooxygenase domain (PLAT/LH2 domain)"/>
    <property type="match status" value="1"/>
</dbReference>
<evidence type="ECO:0000256" key="12">
    <source>
        <dbReference type="SAM" id="MobiDB-lite"/>
    </source>
</evidence>
<evidence type="ECO:0000256" key="4">
    <source>
        <dbReference type="ARBA" id="ARBA00022729"/>
    </source>
</evidence>
<dbReference type="InterPro" id="IPR000922">
    <property type="entry name" value="Lectin_gal-bd_dom"/>
</dbReference>
<evidence type="ECO:0000259" key="15">
    <source>
        <dbReference type="PROSITE" id="PS50095"/>
    </source>
</evidence>
<feature type="transmembrane region" description="Helical" evidence="13">
    <location>
        <begin position="1342"/>
        <end position="1361"/>
    </location>
</feature>
<evidence type="ECO:0000313" key="19">
    <source>
        <dbReference type="EMBL" id="GCC28428.1"/>
    </source>
</evidence>
<dbReference type="SUPFAM" id="SSF56436">
    <property type="entry name" value="C-type lectin-like"/>
    <property type="match status" value="1"/>
</dbReference>
<dbReference type="PANTHER" id="PTHR10877:SF134">
    <property type="entry name" value="POLYCYSTIN-1-LIKE PROTEIN 2"/>
    <property type="match status" value="1"/>
</dbReference>
<dbReference type="FunFam" id="2.60.60.20:FF:000008">
    <property type="entry name" value="Polycystic kidney disease 1-like 2, isoform CRA_a"/>
    <property type="match status" value="1"/>
</dbReference>
<evidence type="ECO:0000259" key="14">
    <source>
        <dbReference type="PROSITE" id="PS50041"/>
    </source>
</evidence>
<keyword evidence="6 13" id="KW-1133">Transmembrane helix</keyword>
<feature type="domain" description="GAIN-B" evidence="16">
    <location>
        <begin position="1167"/>
        <end position="1326"/>
    </location>
</feature>
<dbReference type="GO" id="GO:0030246">
    <property type="term" value="F:carbohydrate binding"/>
    <property type="evidence" value="ECO:0007669"/>
    <property type="project" value="UniProtKB-KW"/>
</dbReference>
<dbReference type="InterPro" id="IPR013122">
    <property type="entry name" value="PKD1_2_channel"/>
</dbReference>
<comment type="caution">
    <text evidence="19">The sequence shown here is derived from an EMBL/GenBank/DDBJ whole genome shotgun (WGS) entry which is preliminary data.</text>
</comment>
<dbReference type="InterPro" id="IPR000203">
    <property type="entry name" value="GPS"/>
</dbReference>
<dbReference type="Gene3D" id="2.60.220.50">
    <property type="match status" value="1"/>
</dbReference>
<dbReference type="InterPro" id="IPR014010">
    <property type="entry name" value="REJ_dom"/>
</dbReference>
<organism evidence="19 20">
    <name type="scientific">Chiloscyllium punctatum</name>
    <name type="common">Brownbanded bambooshark</name>
    <name type="synonym">Hemiscyllium punctatum</name>
    <dbReference type="NCBI Taxonomy" id="137246"/>
    <lineage>
        <taxon>Eukaryota</taxon>
        <taxon>Metazoa</taxon>
        <taxon>Chordata</taxon>
        <taxon>Craniata</taxon>
        <taxon>Vertebrata</taxon>
        <taxon>Chondrichthyes</taxon>
        <taxon>Elasmobranchii</taxon>
        <taxon>Galeomorphii</taxon>
        <taxon>Galeoidea</taxon>
        <taxon>Orectolobiformes</taxon>
        <taxon>Hemiscylliidae</taxon>
        <taxon>Chiloscyllium</taxon>
    </lineage>
</organism>
<dbReference type="OrthoDB" id="10264154at2759"/>
<dbReference type="SUPFAM" id="SSF49299">
    <property type="entry name" value="PKD domain"/>
    <property type="match status" value="1"/>
</dbReference>
<dbReference type="PROSITE" id="PS51111">
    <property type="entry name" value="REJ"/>
    <property type="match status" value="1"/>
</dbReference>
<evidence type="ECO:0000256" key="2">
    <source>
        <dbReference type="ARBA" id="ARBA00007200"/>
    </source>
</evidence>
<evidence type="ECO:0000259" key="16">
    <source>
        <dbReference type="PROSITE" id="PS50221"/>
    </source>
</evidence>
<feature type="transmembrane region" description="Helical" evidence="13">
    <location>
        <begin position="1829"/>
        <end position="1860"/>
    </location>
</feature>
<feature type="region of interest" description="Disordered" evidence="12">
    <location>
        <begin position="1584"/>
        <end position="1608"/>
    </location>
</feature>
<dbReference type="PROSITE" id="PS50095">
    <property type="entry name" value="PLAT"/>
    <property type="match status" value="1"/>
</dbReference>
<dbReference type="Pfam" id="PF02010">
    <property type="entry name" value="REJ"/>
    <property type="match status" value="1"/>
</dbReference>
<dbReference type="Proteomes" id="UP000287033">
    <property type="component" value="Unassembled WGS sequence"/>
</dbReference>
<dbReference type="InterPro" id="IPR051223">
    <property type="entry name" value="Polycystin"/>
</dbReference>
<feature type="transmembrane region" description="Helical" evidence="13">
    <location>
        <begin position="1515"/>
        <end position="1535"/>
    </location>
</feature>
<dbReference type="CDD" id="cd22831">
    <property type="entry name" value="Gal_Rha_Lectin_PKD1L2"/>
    <property type="match status" value="1"/>
</dbReference>
<dbReference type="InterPro" id="IPR016187">
    <property type="entry name" value="CTDL_fold"/>
</dbReference>
<evidence type="ECO:0000256" key="3">
    <source>
        <dbReference type="ARBA" id="ARBA00022692"/>
    </source>
</evidence>
<dbReference type="PANTHER" id="PTHR10877">
    <property type="entry name" value="POLYCYSTIN FAMILY MEMBER"/>
    <property type="match status" value="1"/>
</dbReference>
<feature type="domain" description="PLAT" evidence="15">
    <location>
        <begin position="1352"/>
        <end position="1469"/>
    </location>
</feature>
<dbReference type="Gene3D" id="3.10.100.10">
    <property type="entry name" value="Mannose-Binding Protein A, subunit A"/>
    <property type="match status" value="1"/>
</dbReference>
<dbReference type="InterPro" id="IPR036392">
    <property type="entry name" value="PLAT/LH2_dom_sf"/>
</dbReference>
<dbReference type="GO" id="GO:0005509">
    <property type="term" value="F:calcium ion binding"/>
    <property type="evidence" value="ECO:0007669"/>
    <property type="project" value="InterPro"/>
</dbReference>
<evidence type="ECO:0000256" key="7">
    <source>
        <dbReference type="ARBA" id="ARBA00023136"/>
    </source>
</evidence>
<evidence type="ECO:0000259" key="18">
    <source>
        <dbReference type="PROSITE" id="PS51111"/>
    </source>
</evidence>
<dbReference type="GO" id="GO:0050982">
    <property type="term" value="P:detection of mechanical stimulus"/>
    <property type="evidence" value="ECO:0007669"/>
    <property type="project" value="TreeGrafter"/>
</dbReference>
<dbReference type="Pfam" id="PF01477">
    <property type="entry name" value="PLAT"/>
    <property type="match status" value="1"/>
</dbReference>
<feature type="domain" description="SUEL-type lectin" evidence="17">
    <location>
        <begin position="121"/>
        <end position="211"/>
    </location>
</feature>
<dbReference type="Pfam" id="PF01825">
    <property type="entry name" value="GPS"/>
    <property type="match status" value="1"/>
</dbReference>
<dbReference type="FunFam" id="1.10.287.70:FF:000086">
    <property type="entry name" value="Polycystic kidney disease 2"/>
    <property type="match status" value="1"/>
</dbReference>
<dbReference type="PROSITE" id="PS50041">
    <property type="entry name" value="C_TYPE_LECTIN_2"/>
    <property type="match status" value="1"/>
</dbReference>
<dbReference type="InterPro" id="IPR043159">
    <property type="entry name" value="Lectin_gal-bd_sf"/>
</dbReference>
<keyword evidence="3 13" id="KW-0812">Transmembrane</keyword>
<keyword evidence="9" id="KW-0325">Glycoprotein</keyword>
<sequence>MERSFQDAQKWCERGGGHVAFILNEETQGFIQKHLAADKDWWIGLAPWKQNLTQDEMATDGLAWLDGTNVTYNNWSPEHQSSSAVTCAYILKNSGHFWMGTTNCNQEFYFICELKSDQAFACDHFNATLQCPSGNVIEIDSSFYGRKSLTYCSSEIVAPTESQECSWIDVKEKVAGLCHGLQACQATADQATFGNLCPRLGNYLVIDYHCKEGLRLLVDDVYSVLENVTISPNWLLHPYSGNLTCALNTGDGFVIDPYNPLLPSSNVTHRYMTPGLFTVNVECTTSDWHVVAQKTVSIQQPINGFGIKCCNVNQSEDNNCNVLYGDPLWIQFQVEEGTDVTYVVRAGAVVLHTFTVFRGSIPQNFTLESPAQLQIGPGIHQLAVLAKNNVTTHELSQNITIQLVEPIKGLEATVNSAVLELGNDLTVNISVFSGAPIELQFEFIGPNETFSEAIEISDGNLGAYSIPMNSEGTFLVRGNAINAFSRVSFNVGNITVVANTSNLIHHDMDDGASLLNKTEDQAKLSPTKSLLKGDPEEKPQFEKFQAKINGGQLEVANPFSQLVLSARKSKRHIMDDHSEMTFQWSCGVCWPLWDICVQNNQIITAHQDLTIHPSCLPPPNSFISIKLTVSKPDTMNSTAEKCLIFTKKSKKGMNIRCENNCSPVDISKNVTLTVDCQDCKNPVKYNWYRVNPSKHQINLPLACNVKQQNIPRQSLILMRENTAVLVLGKEDLVNFAPVLKVRAVGMSDSGEYKYKDYVVSMMPQLPVPSCNVFPREGSTVTTKFSAKCTITCSSESSCNSSDLTYCFFVKPDIPLHCGSQPILPPTYLPLGDSKNDNQLNITITVRNSAGSITSVITTVVVRKFSNTGNAKDLAILFSENLEDISNSTANSSLLIQLFESVSSELNQDASAGIMGKLAREDKKQLRETMLSNLSVVDVSSLHMAVQVSEVLKQLTYKSDELTSTSQLEASSTLLNTGKSLLTFSVEDDEDPEKRIIAANTLFTVVNNVLEASVENDAQEDLAMDTQKVISEKLLDTIDHLQSVVLNEAIADQEPVLMMMPSVSMYLQRLPADSTKGNSIILSDSTVTSFTLPAFQSLNIQDDMDTIDVRMVSFSVNPFMWTRKNEVSGAVSSLTLTSINGTIHSVQNLTRDIEIMLPRSNVMHENRTEFRLGNNLTTIQVNVTSDSGTLLIHVEPEQSIPLLLYFNYADEPNETNFLVSTQLPNTQYTGDAKYTWLISAAELVYGVGIYYLSVKPAPDRNSSQLTNITVALTSFISQCVYWDEVYNNWSSSGCRVGPLTTLQNTQCLCNHLTFFSSSFFVMPNAVDVSKTAELFATFVDNPVVVTTVACIFGLYILAVVWARRKDKQDMTKVTITLYGSEGESDPHFLTDLEKPNFERGGVDGFLLTTLFPLGDLQSIRLWHDNSGSSPSWYVNRVTVLDLETDERWCFLCNSWLAIDVGDCLLDKTFPVATEMDLKRFSNLFFMKTAKDFRDGHIWYSVLNRPPRSPFTRVQRVSCCFSLLLCTMLTSIIFWGVPKDPAQQKMDLGKIEFTWQQVVIGFESSLLMFPINLLIVQIFRNIQPRSKGKHMERKQGKHGRISPSLPASSQSLQTCSLTPQAVIKDIQRIANSLTKTLKNPLPTLDKDLRQTTDINKLLALVESIIREQNRVDHEFYNESHKKEDTLILSLGSVDLQEHTTSSDSEKGAMDKQRRSDYNRYLYLQLQHVENELDFLDSSKFQNPQSYTRAVRQVHHMKDLLENAILCSNSVSERFSPTPSLSEDSKKGHCSKGLPWWFVFIGWALVAVTSGVSAFFTMLYGLHYGKDSSIKWLISMAISFFESVLITQPLKVLGFAAFFALVLKKVEQEDDGEGPIDSTLSTSGDPNALLTTRRDSSNNIYQPPPQIEVEHMKKNSIKEQKVFGLIREILVYLGFLWMLLLVAYGQRDPNSYYLNKAIENSFTSGFDDIMSYNDFFKWANSTLITNLFGFYPGFVTDGNSKLVGSARIRQLRIKNNICRVPKKLRSSIKECHALYSLDNEDLSDYGLQWNTSVSLNSSDLDYVWQYRSQSELRSYPIWGKLAMYRGGGYVAELGTDAQDAYRVLKYLFDNTWLDTYTRAIFVEFTVYNANVNLFCIATLILESNAIGAFFTHSTLQSIRLYQYTNGLHIFVVAAEVAYFLFLIYYMVIQGKLLRQQKWNYFKSKWNLLETAIIMISWSTLSVFIKRTILGNRDIEHYHNHKKEYAIILFVSFYETAIADAIMGYLIAFLVLLATIKLWHLLRINPKLNMITSTLRRAWGDISGFLTVILIMFLAYSIATNIMFGWSMSSYKTIFDAAETMVSLQLGIFNYEEVLDYNPILGSFLIGSCIIFMTFVVLNLFISVILVAFSEEQKNYKASEEEEIVDLMLTKLCSFLGMKNKKGSSQSGG</sequence>
<dbReference type="PROSITE" id="PS50221">
    <property type="entry name" value="GAIN_B"/>
    <property type="match status" value="1"/>
</dbReference>
<dbReference type="Gene3D" id="2.60.120.740">
    <property type="match status" value="1"/>
</dbReference>
<dbReference type="STRING" id="137246.A0A401SDG0"/>
<dbReference type="InterPro" id="IPR046791">
    <property type="entry name" value="Polycystin_dom"/>
</dbReference>
<feature type="transmembrane region" description="Helical" evidence="13">
    <location>
        <begin position="2204"/>
        <end position="2221"/>
    </location>
</feature>
<gene>
    <name evidence="19" type="ORF">chiPu_0006858</name>
</gene>
<feature type="domain" description="C-type lectin" evidence="14">
    <location>
        <begin position="1"/>
        <end position="113"/>
    </location>
</feature>
<dbReference type="SMART" id="SM00303">
    <property type="entry name" value="GPS"/>
    <property type="match status" value="1"/>
</dbReference>
<dbReference type="InterPro" id="IPR042060">
    <property type="entry name" value="PLAT_polycystin1"/>
</dbReference>
<evidence type="ECO:0000256" key="8">
    <source>
        <dbReference type="ARBA" id="ARBA00023157"/>
    </source>
</evidence>
<dbReference type="CDD" id="cd01752">
    <property type="entry name" value="PLAT_polycystin"/>
    <property type="match status" value="1"/>
</dbReference>
<keyword evidence="8" id="KW-1015">Disulfide bond</keyword>
<dbReference type="EMBL" id="BEZZ01000205">
    <property type="protein sequence ID" value="GCC28428.1"/>
    <property type="molecule type" value="Genomic_DNA"/>
</dbReference>
<dbReference type="InterPro" id="IPR001304">
    <property type="entry name" value="C-type_lectin-like"/>
</dbReference>
<name>A0A401SDG0_CHIPU</name>
<dbReference type="Pfam" id="PF20519">
    <property type="entry name" value="Polycystin_dom"/>
    <property type="match status" value="1"/>
</dbReference>
<feature type="transmembrane region" description="Helical" evidence="13">
    <location>
        <begin position="2241"/>
        <end position="2274"/>
    </location>
</feature>
<dbReference type="PROSITE" id="PS50228">
    <property type="entry name" value="SUEL_LECTIN"/>
    <property type="match status" value="1"/>
</dbReference>
<protein>
    <recommendedName>
        <fullName evidence="21">Polycystic kidney disease protein 1-like 2</fullName>
    </recommendedName>
</protein>
<dbReference type="PRINTS" id="PR01433">
    <property type="entry name" value="POLYCYSTIN2"/>
</dbReference>
<proteinExistence type="inferred from homology"/>
<evidence type="ECO:0000256" key="10">
    <source>
        <dbReference type="PIRSR" id="PIRSR603915-2"/>
    </source>
</evidence>
<feature type="transmembrane region" description="Helical" evidence="13">
    <location>
        <begin position="2164"/>
        <end position="2184"/>
    </location>
</feature>
<feature type="transmembrane region" description="Helical" evidence="13">
    <location>
        <begin position="1919"/>
        <end position="1941"/>
    </location>
</feature>
<dbReference type="OMA" id="MIVQGKL"/>
<dbReference type="InterPro" id="IPR016186">
    <property type="entry name" value="C-type_lectin-like/link_sf"/>
</dbReference>
<keyword evidence="5" id="KW-0430">Lectin</keyword>
<evidence type="ECO:0000256" key="5">
    <source>
        <dbReference type="ARBA" id="ARBA00022734"/>
    </source>
</evidence>
<dbReference type="Gene3D" id="1.10.287.70">
    <property type="match status" value="1"/>
</dbReference>
<dbReference type="InterPro" id="IPR002859">
    <property type="entry name" value="PKD/REJ-like"/>
</dbReference>